<dbReference type="EMBL" id="JBHSIM010000012">
    <property type="protein sequence ID" value="MFC4831953.1"/>
    <property type="molecule type" value="Genomic_DNA"/>
</dbReference>
<organism evidence="4 5">
    <name type="scientific">Actinomycetospora chibensis</name>
    <dbReference type="NCBI Taxonomy" id="663606"/>
    <lineage>
        <taxon>Bacteria</taxon>
        <taxon>Bacillati</taxon>
        <taxon>Actinomycetota</taxon>
        <taxon>Actinomycetes</taxon>
        <taxon>Pseudonocardiales</taxon>
        <taxon>Pseudonocardiaceae</taxon>
        <taxon>Actinomycetospora</taxon>
    </lineage>
</organism>
<gene>
    <name evidence="4" type="ORF">ACFPEL_05980</name>
</gene>
<evidence type="ECO:0000313" key="5">
    <source>
        <dbReference type="Proteomes" id="UP001595909"/>
    </source>
</evidence>
<evidence type="ECO:0000256" key="2">
    <source>
        <dbReference type="ARBA" id="ARBA00023002"/>
    </source>
</evidence>
<feature type="domain" description="Ketoreductase" evidence="3">
    <location>
        <begin position="279"/>
        <end position="481"/>
    </location>
</feature>
<dbReference type="Proteomes" id="UP001595909">
    <property type="component" value="Unassembled WGS sequence"/>
</dbReference>
<dbReference type="PRINTS" id="PR00080">
    <property type="entry name" value="SDRFAMILY"/>
</dbReference>
<dbReference type="InterPro" id="IPR036291">
    <property type="entry name" value="NAD(P)-bd_dom_sf"/>
</dbReference>
<dbReference type="CDD" id="cd05233">
    <property type="entry name" value="SDR_c"/>
    <property type="match status" value="1"/>
</dbReference>
<sequence length="532" mass="54588">MSGATPRRTLVTGADTDLGRAFVRRLHAAGDELVLAGGERAALEALADELSGPRPEVLPGDLADELDLDLVVRRLLTGTRPIDLLVVGPAPPSTRALPEAGVAEVRAALDRSAGAVLALLRAALPGMISRRHPGPGGAITVTGPAGYLPVPGPAGLDGAAQAYIGMLTEALAHTFSRDGLALTTVCPTPPHVEKERWRLAGAMPLHVAPPDADAVAAAALADHAAGRALCVPGVGPRALVGVSRLVPFPAVRVAAGLRRGSLPQALRGRRGPRGARPAGTALVTGGSSGIGATYAEHLASAGHDLVLVARDAIRLEDVADRLRAQAVRVDVLVADLATAAGRARVAERVAAPERPIDLLVNNAGFATAGEFVDTDPAALRANYEVNMAAVLELTAAALPGMVARGRGDIVNISSVAGFLPGRGSVYSAGKSYVTALSRTLALTLVDTGVRVMALCPGYTRTEFHARLGQERSGPEWLWMDADEVVAEGMADLEAGKAVSVPGAVYKTIVGVTRVMPRALLRALAARSASGRG</sequence>
<dbReference type="Pfam" id="PF00106">
    <property type="entry name" value="adh_short"/>
    <property type="match status" value="2"/>
</dbReference>
<dbReference type="PANTHER" id="PTHR44196">
    <property type="entry name" value="DEHYDROGENASE/REDUCTASE SDR FAMILY MEMBER 7B"/>
    <property type="match status" value="1"/>
</dbReference>
<dbReference type="PROSITE" id="PS00061">
    <property type="entry name" value="ADH_SHORT"/>
    <property type="match status" value="1"/>
</dbReference>
<dbReference type="PANTHER" id="PTHR44196:SF2">
    <property type="entry name" value="SHORT-CHAIN DEHYDROGENASE-RELATED"/>
    <property type="match status" value="1"/>
</dbReference>
<accession>A0ABV9RDY8</accession>
<dbReference type="SUPFAM" id="SSF51735">
    <property type="entry name" value="NAD(P)-binding Rossmann-fold domains"/>
    <property type="match status" value="2"/>
</dbReference>
<dbReference type="SMART" id="SM00822">
    <property type="entry name" value="PKS_KR"/>
    <property type="match status" value="1"/>
</dbReference>
<keyword evidence="2" id="KW-0560">Oxidoreductase</keyword>
<proteinExistence type="inferred from homology"/>
<dbReference type="Gene3D" id="3.40.50.720">
    <property type="entry name" value="NAD(P)-binding Rossmann-like Domain"/>
    <property type="match status" value="2"/>
</dbReference>
<evidence type="ECO:0000259" key="3">
    <source>
        <dbReference type="SMART" id="SM00822"/>
    </source>
</evidence>
<dbReference type="RefSeq" id="WP_337994147.1">
    <property type="nucleotide sequence ID" value="NZ_BAABHN010000012.1"/>
</dbReference>
<dbReference type="InterPro" id="IPR020904">
    <property type="entry name" value="Sc_DH/Rdtase_CS"/>
</dbReference>
<dbReference type="InterPro" id="IPR057326">
    <property type="entry name" value="KR_dom"/>
</dbReference>
<comment type="similarity">
    <text evidence="1">Belongs to the short-chain dehydrogenases/reductases (SDR) family.</text>
</comment>
<reference evidence="5" key="1">
    <citation type="journal article" date="2019" name="Int. J. Syst. Evol. Microbiol.">
        <title>The Global Catalogue of Microorganisms (GCM) 10K type strain sequencing project: providing services to taxonomists for standard genome sequencing and annotation.</title>
        <authorList>
            <consortium name="The Broad Institute Genomics Platform"/>
            <consortium name="The Broad Institute Genome Sequencing Center for Infectious Disease"/>
            <person name="Wu L."/>
            <person name="Ma J."/>
        </authorList>
    </citation>
    <scope>NUCLEOTIDE SEQUENCE [LARGE SCALE GENOMIC DNA]</scope>
    <source>
        <strain evidence="5">CCUG 50347</strain>
    </source>
</reference>
<evidence type="ECO:0000256" key="1">
    <source>
        <dbReference type="ARBA" id="ARBA00006484"/>
    </source>
</evidence>
<comment type="caution">
    <text evidence="4">The sequence shown here is derived from an EMBL/GenBank/DDBJ whole genome shotgun (WGS) entry which is preliminary data.</text>
</comment>
<protein>
    <submittedName>
        <fullName evidence="4">SDR family NAD(P)-dependent oxidoreductase</fullName>
    </submittedName>
</protein>
<name>A0ABV9RDY8_9PSEU</name>
<dbReference type="InterPro" id="IPR002347">
    <property type="entry name" value="SDR_fam"/>
</dbReference>
<evidence type="ECO:0000313" key="4">
    <source>
        <dbReference type="EMBL" id="MFC4831953.1"/>
    </source>
</evidence>
<keyword evidence="5" id="KW-1185">Reference proteome</keyword>
<dbReference type="PRINTS" id="PR00081">
    <property type="entry name" value="GDHRDH"/>
</dbReference>